<evidence type="ECO:0000259" key="10">
    <source>
        <dbReference type="PROSITE" id="PS50109"/>
    </source>
</evidence>
<evidence type="ECO:0000256" key="7">
    <source>
        <dbReference type="PROSITE-ProRule" id="PRU00110"/>
    </source>
</evidence>
<dbReference type="Pfam" id="PF02518">
    <property type="entry name" value="HATPase_c"/>
    <property type="match status" value="1"/>
</dbReference>
<accession>A0A2T1ECD9</accession>
<keyword evidence="5 14" id="KW-0418">Kinase</keyword>
<dbReference type="PROSITE" id="PS50851">
    <property type="entry name" value="CHEW"/>
    <property type="match status" value="1"/>
</dbReference>
<evidence type="ECO:0000313" key="14">
    <source>
        <dbReference type="EMBL" id="PSB30419.1"/>
    </source>
</evidence>
<dbReference type="Pfam" id="PF01584">
    <property type="entry name" value="CheW"/>
    <property type="match status" value="1"/>
</dbReference>
<dbReference type="Gene3D" id="2.30.30.40">
    <property type="entry name" value="SH3 Domains"/>
    <property type="match status" value="1"/>
</dbReference>
<dbReference type="SMART" id="SM01231">
    <property type="entry name" value="H-kinase_dim"/>
    <property type="match status" value="1"/>
</dbReference>
<dbReference type="SMART" id="SM00073">
    <property type="entry name" value="HPT"/>
    <property type="match status" value="1"/>
</dbReference>
<dbReference type="Proteomes" id="UP000239576">
    <property type="component" value="Unassembled WGS sequence"/>
</dbReference>
<feature type="modified residue" description="4-aspartylphosphate" evidence="8">
    <location>
        <position position="949"/>
    </location>
</feature>
<dbReference type="FunFam" id="3.30.565.10:FF:000016">
    <property type="entry name" value="Chemotaxis protein CheA, putative"/>
    <property type="match status" value="1"/>
</dbReference>
<dbReference type="GO" id="GO:0000155">
    <property type="term" value="F:phosphorelay sensor kinase activity"/>
    <property type="evidence" value="ECO:0007669"/>
    <property type="project" value="InterPro"/>
</dbReference>
<feature type="domain" description="CheW-like" evidence="12">
    <location>
        <begin position="724"/>
        <end position="866"/>
    </location>
</feature>
<dbReference type="PANTHER" id="PTHR43395">
    <property type="entry name" value="SENSOR HISTIDINE KINASE CHEA"/>
    <property type="match status" value="1"/>
</dbReference>
<organism evidence="14 15">
    <name type="scientific">Stenomitos frigidus ULC18</name>
    <dbReference type="NCBI Taxonomy" id="2107698"/>
    <lineage>
        <taxon>Bacteria</taxon>
        <taxon>Bacillati</taxon>
        <taxon>Cyanobacteriota</taxon>
        <taxon>Cyanophyceae</taxon>
        <taxon>Leptolyngbyales</taxon>
        <taxon>Leptolyngbyaceae</taxon>
        <taxon>Stenomitos</taxon>
    </lineage>
</organism>
<protein>
    <recommendedName>
        <fullName evidence="2">histidine kinase</fullName>
        <ecNumber evidence="2">2.7.13.3</ecNumber>
    </recommendedName>
</protein>
<dbReference type="GO" id="GO:0006935">
    <property type="term" value="P:chemotaxis"/>
    <property type="evidence" value="ECO:0007669"/>
    <property type="project" value="InterPro"/>
</dbReference>
<feature type="domain" description="Histidine kinase" evidence="10">
    <location>
        <begin position="488"/>
        <end position="722"/>
    </location>
</feature>
<evidence type="ECO:0000259" key="12">
    <source>
        <dbReference type="PROSITE" id="PS50851"/>
    </source>
</evidence>
<name>A0A2T1ECD9_9CYAN</name>
<dbReference type="Gene3D" id="1.20.120.160">
    <property type="entry name" value="HPT domain"/>
    <property type="match status" value="1"/>
</dbReference>
<evidence type="ECO:0000259" key="11">
    <source>
        <dbReference type="PROSITE" id="PS50110"/>
    </source>
</evidence>
<dbReference type="InterPro" id="IPR008207">
    <property type="entry name" value="Sig_transdc_His_kin_Hpt_dom"/>
</dbReference>
<dbReference type="PRINTS" id="PR00344">
    <property type="entry name" value="BCTRLSENSOR"/>
</dbReference>
<dbReference type="CDD" id="cd00088">
    <property type="entry name" value="HPT"/>
    <property type="match status" value="1"/>
</dbReference>
<dbReference type="PROSITE" id="PS50894">
    <property type="entry name" value="HPT"/>
    <property type="match status" value="1"/>
</dbReference>
<evidence type="ECO:0000256" key="8">
    <source>
        <dbReference type="PROSITE-ProRule" id="PRU00169"/>
    </source>
</evidence>
<dbReference type="InterPro" id="IPR011006">
    <property type="entry name" value="CheY-like_superfamily"/>
</dbReference>
<dbReference type="RefSeq" id="WP_106255956.1">
    <property type="nucleotide sequence ID" value="NZ_CAWNSW010000009.1"/>
</dbReference>
<dbReference type="InterPro" id="IPR004358">
    <property type="entry name" value="Sig_transdc_His_kin-like_C"/>
</dbReference>
<dbReference type="AlphaFoldDB" id="A0A2T1ECD9"/>
<keyword evidence="15" id="KW-1185">Reference proteome</keyword>
<evidence type="ECO:0000256" key="6">
    <source>
        <dbReference type="ARBA" id="ARBA00023012"/>
    </source>
</evidence>
<evidence type="ECO:0000313" key="15">
    <source>
        <dbReference type="Proteomes" id="UP000239576"/>
    </source>
</evidence>
<keyword evidence="4" id="KW-0808">Transferase</keyword>
<dbReference type="SUPFAM" id="SSF52172">
    <property type="entry name" value="CheY-like"/>
    <property type="match status" value="1"/>
</dbReference>
<dbReference type="Pfam" id="PF02895">
    <property type="entry name" value="H-kinase_dim"/>
    <property type="match status" value="1"/>
</dbReference>
<dbReference type="Gene3D" id="3.30.565.10">
    <property type="entry name" value="Histidine kinase-like ATPase, C-terminal domain"/>
    <property type="match status" value="1"/>
</dbReference>
<dbReference type="SMART" id="SM00448">
    <property type="entry name" value="REC"/>
    <property type="match status" value="1"/>
</dbReference>
<dbReference type="GO" id="GO:0005737">
    <property type="term" value="C:cytoplasm"/>
    <property type="evidence" value="ECO:0007669"/>
    <property type="project" value="InterPro"/>
</dbReference>
<dbReference type="InterPro" id="IPR036641">
    <property type="entry name" value="HPT_dom_sf"/>
</dbReference>
<dbReference type="PROSITE" id="PS50110">
    <property type="entry name" value="RESPONSE_REGULATORY"/>
    <property type="match status" value="1"/>
</dbReference>
<dbReference type="Pfam" id="PF00072">
    <property type="entry name" value="Response_reg"/>
    <property type="match status" value="1"/>
</dbReference>
<dbReference type="InterPro" id="IPR005467">
    <property type="entry name" value="His_kinase_dom"/>
</dbReference>
<dbReference type="InterPro" id="IPR036890">
    <property type="entry name" value="HATPase_C_sf"/>
</dbReference>
<dbReference type="InterPro" id="IPR004105">
    <property type="entry name" value="CheA-like_dim"/>
</dbReference>
<feature type="domain" description="Response regulatory" evidence="11">
    <location>
        <begin position="899"/>
        <end position="1016"/>
    </location>
</feature>
<dbReference type="SUPFAM" id="SSF50341">
    <property type="entry name" value="CheW-like"/>
    <property type="match status" value="1"/>
</dbReference>
<dbReference type="Gene3D" id="3.40.50.2300">
    <property type="match status" value="1"/>
</dbReference>
<dbReference type="InterPro" id="IPR036061">
    <property type="entry name" value="CheW-like_dom_sf"/>
</dbReference>
<dbReference type="PROSITE" id="PS50109">
    <property type="entry name" value="HIS_KIN"/>
    <property type="match status" value="1"/>
</dbReference>
<dbReference type="PANTHER" id="PTHR43395:SF1">
    <property type="entry name" value="CHEMOTAXIS PROTEIN CHEA"/>
    <property type="match status" value="1"/>
</dbReference>
<dbReference type="InterPro" id="IPR003594">
    <property type="entry name" value="HATPase_dom"/>
</dbReference>
<dbReference type="EMBL" id="PVWK01000052">
    <property type="protein sequence ID" value="PSB30419.1"/>
    <property type="molecule type" value="Genomic_DNA"/>
</dbReference>
<evidence type="ECO:0000256" key="3">
    <source>
        <dbReference type="ARBA" id="ARBA00022553"/>
    </source>
</evidence>
<evidence type="ECO:0000256" key="2">
    <source>
        <dbReference type="ARBA" id="ARBA00012438"/>
    </source>
</evidence>
<dbReference type="OrthoDB" id="2079555at2"/>
<gene>
    <name evidence="14" type="ORF">C7B82_08950</name>
</gene>
<dbReference type="SUPFAM" id="SSF47226">
    <property type="entry name" value="Histidine-containing phosphotransfer domain, HPT domain"/>
    <property type="match status" value="1"/>
</dbReference>
<feature type="modified residue" description="Phosphohistidine" evidence="7">
    <location>
        <position position="48"/>
    </location>
</feature>
<sequence length="1022" mass="111972">MQDKELEIRRQFLDEAQEYLDLLETSVLGLASSRIDMQQINAALRAAHSIKGGAGMMGFMVLSDLSHRLEDSFKVLKTQKSVEVDLDLERLLLSALDALRHVVTCDRQHLAIDDHWLNGHATPIFDQLLERLGEPQAEDAASVLSPDSDGQAVISLLFETEVEGCLQRLEAVLANPDQPCLQEELTILAQELGGLGEMLQMTTMISLCESVTYALMAAPDRVEAVAQAALQSWRQAQALVLTGNSAQLPTTIDLAALSIPPAPADNPTNNLTDVASWNEGLEDGEAHIADFETWQEEPDGFDFFPSDLQPVDVTVSDEEFVATSSVQPVSASVQPLARQAQSVHSESQVTDFRVLDANVDVNLGAEEDDSATVRVPIKQLNQLNDLLGELAIERNGLDMYVHRLRGLTHTLGRRVRTLEEANARLRSFYDQSIPRPPAEFRPLLTLSPAMESQPAHPPALHDQAAAPQSPAQIPFDSLEMDRYGKHHLLSQEMMETIVQIQEVTSDIELNLDDTEQTTRELNKTAKHLQAGLTKVRMRPLSDVVDRFPRAIRDLSLQYGKNVKLKLSGGNTMIDRNILEALNDPLMHLVRNAFDHGIEASEVRLAQDKPADGLIEIQANHRGNRTLITVRDDGAGIPVHKVRARAEQMGLDPSLLAAASDQELLSLIFEPGFSTSDHVTALSGRGVGMDVVRDKLKQVRGEITVDTQPGVGTTFTLSLPFTLSVVRVLLVESNGTLLALPVDAVSELVLLQSEQVITTAGSEVLNWGGTLVQLIRLSRWLVFNCPRQPYALESPPNINEAMVLMVSQGAQLFGLQVDRCWGEQEVAIRRIEGTLALPSGFANCTIMGDGRVVPLVNMTELLHWITSCERSGLVTAPQLPPVPSLTGDHVTEVAATPSAKILVVDDSINVRRFLALTLEKAGYRVEQAKDGQDALDKLQAGLSVQAVICDIEMPRLDGYGFLTKVKSNPALSHLPITMLTSRSGAKHRQLAMSLGATAYFSKPYNEHELLQTLEQVIEGGVRV</sequence>
<comment type="catalytic activity">
    <reaction evidence="1">
        <text>ATP + protein L-histidine = ADP + protein N-phospho-L-histidine.</text>
        <dbReference type="EC" id="2.7.13.3"/>
    </reaction>
</comment>
<dbReference type="SMART" id="SM00260">
    <property type="entry name" value="CheW"/>
    <property type="match status" value="1"/>
</dbReference>
<keyword evidence="3 8" id="KW-0597">Phosphoprotein</keyword>
<evidence type="ECO:0000256" key="9">
    <source>
        <dbReference type="SAM" id="MobiDB-lite"/>
    </source>
</evidence>
<reference evidence="15" key="1">
    <citation type="submission" date="2018-02" db="EMBL/GenBank/DDBJ databases">
        <authorList>
            <person name="Moore K."/>
            <person name="Momper L."/>
        </authorList>
    </citation>
    <scope>NUCLEOTIDE SEQUENCE [LARGE SCALE GENOMIC DNA]</scope>
    <source>
        <strain evidence="15">ULC18</strain>
    </source>
</reference>
<evidence type="ECO:0000259" key="13">
    <source>
        <dbReference type="PROSITE" id="PS50894"/>
    </source>
</evidence>
<evidence type="ECO:0000256" key="5">
    <source>
        <dbReference type="ARBA" id="ARBA00022777"/>
    </source>
</evidence>
<keyword evidence="6" id="KW-0902">Two-component regulatory system</keyword>
<dbReference type="SMART" id="SM00387">
    <property type="entry name" value="HATPase_c"/>
    <property type="match status" value="1"/>
</dbReference>
<comment type="caution">
    <text evidence="14">The sequence shown here is derived from an EMBL/GenBank/DDBJ whole genome shotgun (WGS) entry which is preliminary data.</text>
</comment>
<dbReference type="SUPFAM" id="SSF55874">
    <property type="entry name" value="ATPase domain of HSP90 chaperone/DNA topoisomerase II/histidine kinase"/>
    <property type="match status" value="1"/>
</dbReference>
<feature type="domain" description="HPt" evidence="13">
    <location>
        <begin position="1"/>
        <end position="106"/>
    </location>
</feature>
<evidence type="ECO:0000256" key="4">
    <source>
        <dbReference type="ARBA" id="ARBA00022679"/>
    </source>
</evidence>
<dbReference type="InterPro" id="IPR051315">
    <property type="entry name" value="Bact_Chemotaxis_CheA"/>
</dbReference>
<proteinExistence type="predicted"/>
<dbReference type="Pfam" id="PF01627">
    <property type="entry name" value="Hpt"/>
    <property type="match status" value="1"/>
</dbReference>
<dbReference type="InterPro" id="IPR001789">
    <property type="entry name" value="Sig_transdc_resp-reg_receiver"/>
</dbReference>
<evidence type="ECO:0000256" key="1">
    <source>
        <dbReference type="ARBA" id="ARBA00000085"/>
    </source>
</evidence>
<dbReference type="InterPro" id="IPR002545">
    <property type="entry name" value="CheW-lke_dom"/>
</dbReference>
<reference evidence="14 15" key="2">
    <citation type="submission" date="2018-03" db="EMBL/GenBank/DDBJ databases">
        <title>The ancient ancestry and fast evolution of plastids.</title>
        <authorList>
            <person name="Moore K.R."/>
            <person name="Magnabosco C."/>
            <person name="Momper L."/>
            <person name="Gold D.A."/>
            <person name="Bosak T."/>
            <person name="Fournier G.P."/>
        </authorList>
    </citation>
    <scope>NUCLEOTIDE SEQUENCE [LARGE SCALE GENOMIC DNA]</scope>
    <source>
        <strain evidence="14 15">ULC18</strain>
    </source>
</reference>
<dbReference type="EC" id="2.7.13.3" evidence="2"/>
<feature type="region of interest" description="Disordered" evidence="9">
    <location>
        <begin position="449"/>
        <end position="468"/>
    </location>
</feature>